<dbReference type="HOGENOM" id="CLU_2812177_0_0_1"/>
<evidence type="ECO:0000313" key="1">
    <source>
        <dbReference type="EMBL" id="EQB48768.1"/>
    </source>
</evidence>
<reference evidence="2" key="1">
    <citation type="journal article" date="2013" name="Mol. Plant Microbe Interact.">
        <title>Global aspects of pacC regulation of pathogenicity genes in Colletotrichum gloeosporioides as revealed by transcriptome analysis.</title>
        <authorList>
            <person name="Alkan N."/>
            <person name="Meng X."/>
            <person name="Friedlander G."/>
            <person name="Reuveni E."/>
            <person name="Sukno S."/>
            <person name="Sherman A."/>
            <person name="Thon M."/>
            <person name="Fluhr R."/>
            <person name="Prusky D."/>
        </authorList>
    </citation>
    <scope>NUCLEOTIDE SEQUENCE [LARGE SCALE GENOMIC DNA]</scope>
    <source>
        <strain evidence="2">Cg-14</strain>
    </source>
</reference>
<dbReference type="AlphaFoldDB" id="T0K723"/>
<protein>
    <submittedName>
        <fullName evidence="1">Uncharacterized protein</fullName>
    </submittedName>
</protein>
<proteinExistence type="predicted"/>
<name>T0K723_COLGC</name>
<sequence length="67" mass="8037">MVCLILLHNQVILIIRKIFVLFVAHIEQVKKVVIFIRKFPVLFQRCISMALRHVFIDVFKDKIKQFV</sequence>
<dbReference type="Proteomes" id="UP000015530">
    <property type="component" value="Unassembled WGS sequence"/>
</dbReference>
<comment type="caution">
    <text evidence="1">The sequence shown here is derived from an EMBL/GenBank/DDBJ whole genome shotgun (WGS) entry which is preliminary data.</text>
</comment>
<gene>
    <name evidence="1" type="ORF">CGLO_11972</name>
</gene>
<evidence type="ECO:0000313" key="2">
    <source>
        <dbReference type="Proteomes" id="UP000015530"/>
    </source>
</evidence>
<accession>T0K723</accession>
<dbReference type="EMBL" id="AMYD01002541">
    <property type="protein sequence ID" value="EQB48768.1"/>
    <property type="molecule type" value="Genomic_DNA"/>
</dbReference>
<organism evidence="1 2">
    <name type="scientific">Colletotrichum gloeosporioides (strain Cg-14)</name>
    <name type="common">Anthracnose fungus</name>
    <name type="synonym">Glomerella cingulata</name>
    <dbReference type="NCBI Taxonomy" id="1237896"/>
    <lineage>
        <taxon>Eukaryota</taxon>
        <taxon>Fungi</taxon>
        <taxon>Dikarya</taxon>
        <taxon>Ascomycota</taxon>
        <taxon>Pezizomycotina</taxon>
        <taxon>Sordariomycetes</taxon>
        <taxon>Hypocreomycetidae</taxon>
        <taxon>Glomerellales</taxon>
        <taxon>Glomerellaceae</taxon>
        <taxon>Colletotrichum</taxon>
        <taxon>Colletotrichum gloeosporioides species complex</taxon>
    </lineage>
</organism>